<reference evidence="2" key="1">
    <citation type="submission" date="2016-01" db="EMBL/GenBank/DDBJ databases">
        <authorList>
            <person name="Peeters C."/>
        </authorList>
    </citation>
    <scope>NUCLEOTIDE SEQUENCE</scope>
    <source>
        <strain evidence="2">LMG 29321</strain>
    </source>
</reference>
<feature type="transmembrane region" description="Helical" evidence="1">
    <location>
        <begin position="108"/>
        <end position="127"/>
    </location>
</feature>
<comment type="caution">
    <text evidence="2">The sequence shown here is derived from an EMBL/GenBank/DDBJ whole genome shotgun (WGS) entry which is preliminary data.</text>
</comment>
<gene>
    <name evidence="2" type="ORF">AWB78_02886</name>
</gene>
<dbReference type="AlphaFoldDB" id="A0A158BN01"/>
<accession>A0A158BN01</accession>
<keyword evidence="1" id="KW-0812">Transmembrane</keyword>
<organism evidence="2 3">
    <name type="scientific">Caballeronia calidae</name>
    <dbReference type="NCBI Taxonomy" id="1777139"/>
    <lineage>
        <taxon>Bacteria</taxon>
        <taxon>Pseudomonadati</taxon>
        <taxon>Pseudomonadota</taxon>
        <taxon>Betaproteobacteria</taxon>
        <taxon>Burkholderiales</taxon>
        <taxon>Burkholderiaceae</taxon>
        <taxon>Caballeronia</taxon>
    </lineage>
</organism>
<keyword evidence="3" id="KW-1185">Reference proteome</keyword>
<feature type="transmembrane region" description="Helical" evidence="1">
    <location>
        <begin position="76"/>
        <end position="96"/>
    </location>
</feature>
<keyword evidence="1" id="KW-0472">Membrane</keyword>
<name>A0A158BN01_9BURK</name>
<dbReference type="Proteomes" id="UP000071859">
    <property type="component" value="Unassembled WGS sequence"/>
</dbReference>
<protein>
    <submittedName>
        <fullName evidence="2">Uncharacterized protein</fullName>
    </submittedName>
</protein>
<evidence type="ECO:0000313" key="3">
    <source>
        <dbReference type="Proteomes" id="UP000071859"/>
    </source>
</evidence>
<evidence type="ECO:0000313" key="2">
    <source>
        <dbReference type="EMBL" id="SAK71444.1"/>
    </source>
</evidence>
<sequence>MTRTRVTGHFAFGAFLRIFVALPRFLRLVRSVGRTRIGIFPRSPNAPGLRVSEHAFLFRFESMESHALTDQFFKSWVLSFLIAAAVVGALEAMDLLAIDRVLTRQAPVWAALMLLCSIGPVLRYFGVLKAEVEQRWGDYTIASVLGRSTGALIGSAFAWAFAVLGG</sequence>
<dbReference type="EMBL" id="FCOX02000012">
    <property type="protein sequence ID" value="SAK71444.1"/>
    <property type="molecule type" value="Genomic_DNA"/>
</dbReference>
<feature type="transmembrane region" description="Helical" evidence="1">
    <location>
        <begin position="139"/>
        <end position="162"/>
    </location>
</feature>
<proteinExistence type="predicted"/>
<evidence type="ECO:0000256" key="1">
    <source>
        <dbReference type="SAM" id="Phobius"/>
    </source>
</evidence>
<keyword evidence="1" id="KW-1133">Transmembrane helix</keyword>